<organism evidence="5 6">
    <name type="scientific">Sphingomonas sanguinis</name>
    <dbReference type="NCBI Taxonomy" id="33051"/>
    <lineage>
        <taxon>Bacteria</taxon>
        <taxon>Pseudomonadati</taxon>
        <taxon>Pseudomonadota</taxon>
        <taxon>Alphaproteobacteria</taxon>
        <taxon>Sphingomonadales</taxon>
        <taxon>Sphingomonadaceae</taxon>
        <taxon>Sphingomonas</taxon>
    </lineage>
</organism>
<dbReference type="InterPro" id="IPR019885">
    <property type="entry name" value="Tscrpt_reg_HTH_AsnC-type_CS"/>
</dbReference>
<dbReference type="Pfam" id="PF01037">
    <property type="entry name" value="AsnC_trans_reg"/>
    <property type="match status" value="1"/>
</dbReference>
<dbReference type="InterPro" id="IPR011008">
    <property type="entry name" value="Dimeric_a/b-barrel"/>
</dbReference>
<reference evidence="5 6" key="1">
    <citation type="journal article" date="2016" name="Front. Microbiol.">
        <title>Genomic Resource of Rice Seed Associated Bacteria.</title>
        <authorList>
            <person name="Midha S."/>
            <person name="Bansal K."/>
            <person name="Sharma S."/>
            <person name="Kumar N."/>
            <person name="Patil P.P."/>
            <person name="Chaudhry V."/>
            <person name="Patil P.B."/>
        </authorList>
    </citation>
    <scope>NUCLEOTIDE SEQUENCE [LARGE SCALE GENOMIC DNA]</scope>
    <source>
        <strain evidence="5 6">NS319</strain>
    </source>
</reference>
<dbReference type="PANTHER" id="PTHR30154">
    <property type="entry name" value="LEUCINE-RESPONSIVE REGULATORY PROTEIN"/>
    <property type="match status" value="1"/>
</dbReference>
<dbReference type="PATRIC" id="fig|33051.3.peg.468"/>
<dbReference type="PANTHER" id="PTHR30154:SF34">
    <property type="entry name" value="TRANSCRIPTIONAL REGULATOR AZLB"/>
    <property type="match status" value="1"/>
</dbReference>
<dbReference type="PROSITE" id="PS50956">
    <property type="entry name" value="HTH_ASNC_2"/>
    <property type="match status" value="1"/>
</dbReference>
<evidence type="ECO:0000259" key="4">
    <source>
        <dbReference type="PROSITE" id="PS50956"/>
    </source>
</evidence>
<keyword evidence="1" id="KW-0805">Transcription regulation</keyword>
<dbReference type="GO" id="GO:0006355">
    <property type="term" value="P:regulation of DNA-templated transcription"/>
    <property type="evidence" value="ECO:0007669"/>
    <property type="project" value="UniProtKB-ARBA"/>
</dbReference>
<evidence type="ECO:0000256" key="2">
    <source>
        <dbReference type="ARBA" id="ARBA00023125"/>
    </source>
</evidence>
<dbReference type="Proteomes" id="UP000072867">
    <property type="component" value="Unassembled WGS sequence"/>
</dbReference>
<evidence type="ECO:0000313" key="6">
    <source>
        <dbReference type="Proteomes" id="UP000072867"/>
    </source>
</evidence>
<keyword evidence="3" id="KW-0804">Transcription</keyword>
<dbReference type="PRINTS" id="PR00033">
    <property type="entry name" value="HTHASNC"/>
</dbReference>
<proteinExistence type="predicted"/>
<name>A0A147HTH3_9SPHN</name>
<evidence type="ECO:0000256" key="3">
    <source>
        <dbReference type="ARBA" id="ARBA00023163"/>
    </source>
</evidence>
<sequence length="155" mass="17046">MDDKDRQIIAALQANGRLTNQELSEQVNLSPSPCLRRLRMLEAAGVIRGYTAVIDEEAYGLPVTALVRIRLQKHDDATVAAFEAAIADMDAVLDCYVMTGSDDYLLRVLVASLKDYEDFVRSKLHPIAGIAAIDTSFAYGIVKRSTVFPQVKRSG</sequence>
<protein>
    <submittedName>
        <fullName evidence="5">AsnC family transcriptional regulator</fullName>
    </submittedName>
</protein>
<evidence type="ECO:0000313" key="5">
    <source>
        <dbReference type="EMBL" id="KTT68181.1"/>
    </source>
</evidence>
<evidence type="ECO:0000256" key="1">
    <source>
        <dbReference type="ARBA" id="ARBA00023015"/>
    </source>
</evidence>
<feature type="domain" description="HTH asnC-type" evidence="4">
    <location>
        <begin position="1"/>
        <end position="62"/>
    </location>
</feature>
<dbReference type="InterPro" id="IPR000485">
    <property type="entry name" value="AsnC-type_HTH_dom"/>
</dbReference>
<dbReference type="AlphaFoldDB" id="A0A147HTH3"/>
<dbReference type="PROSITE" id="PS00519">
    <property type="entry name" value="HTH_ASNC_1"/>
    <property type="match status" value="1"/>
</dbReference>
<accession>A0A147HTH3</accession>
<gene>
    <name evidence="5" type="ORF">NS319_15055</name>
</gene>
<dbReference type="InterPro" id="IPR019887">
    <property type="entry name" value="Tscrpt_reg_AsnC/Lrp_C"/>
</dbReference>
<dbReference type="SMART" id="SM00344">
    <property type="entry name" value="HTH_ASNC"/>
    <property type="match status" value="1"/>
</dbReference>
<dbReference type="InterPro" id="IPR036390">
    <property type="entry name" value="WH_DNA-bd_sf"/>
</dbReference>
<dbReference type="Gene3D" id="1.10.10.10">
    <property type="entry name" value="Winged helix-like DNA-binding domain superfamily/Winged helix DNA-binding domain"/>
    <property type="match status" value="1"/>
</dbReference>
<dbReference type="InterPro" id="IPR036388">
    <property type="entry name" value="WH-like_DNA-bd_sf"/>
</dbReference>
<dbReference type="GO" id="GO:0005829">
    <property type="term" value="C:cytosol"/>
    <property type="evidence" value="ECO:0007669"/>
    <property type="project" value="TreeGrafter"/>
</dbReference>
<dbReference type="EMBL" id="LDTD01000120">
    <property type="protein sequence ID" value="KTT68181.1"/>
    <property type="molecule type" value="Genomic_DNA"/>
</dbReference>
<dbReference type="GO" id="GO:0043565">
    <property type="term" value="F:sequence-specific DNA binding"/>
    <property type="evidence" value="ECO:0007669"/>
    <property type="project" value="InterPro"/>
</dbReference>
<dbReference type="InterPro" id="IPR011991">
    <property type="entry name" value="ArsR-like_HTH"/>
</dbReference>
<dbReference type="CDD" id="cd00090">
    <property type="entry name" value="HTH_ARSR"/>
    <property type="match status" value="1"/>
</dbReference>
<dbReference type="STRING" id="33051.SB4_11035"/>
<dbReference type="RefSeq" id="WP_058734331.1">
    <property type="nucleotide sequence ID" value="NZ_LDTD01000120.1"/>
</dbReference>
<comment type="caution">
    <text evidence="5">The sequence shown here is derived from an EMBL/GenBank/DDBJ whole genome shotgun (WGS) entry which is preliminary data.</text>
</comment>
<dbReference type="Pfam" id="PF13412">
    <property type="entry name" value="HTH_24"/>
    <property type="match status" value="1"/>
</dbReference>
<dbReference type="InterPro" id="IPR019888">
    <property type="entry name" value="Tscrpt_reg_AsnC-like"/>
</dbReference>
<dbReference type="GO" id="GO:0043200">
    <property type="term" value="P:response to amino acid"/>
    <property type="evidence" value="ECO:0007669"/>
    <property type="project" value="TreeGrafter"/>
</dbReference>
<dbReference type="SUPFAM" id="SSF54909">
    <property type="entry name" value="Dimeric alpha+beta barrel"/>
    <property type="match status" value="1"/>
</dbReference>
<keyword evidence="2" id="KW-0238">DNA-binding</keyword>
<dbReference type="Gene3D" id="3.30.70.920">
    <property type="match status" value="1"/>
</dbReference>
<dbReference type="SUPFAM" id="SSF46785">
    <property type="entry name" value="Winged helix' DNA-binding domain"/>
    <property type="match status" value="1"/>
</dbReference>